<gene>
    <name evidence="1" type="ORF">P3T76_007336</name>
</gene>
<sequence length="124" mass="14003">MCALDAIRAGSFRLQQLWMHALEACSGSTCIRGVAHLRYAESRPLVGLIVVTAAQQREEVSDKYTLRVVSYRIVSYRIVSYRIVSYRVCVCVCVCVCVWQEKAGRCGDVVEGDRKEGEKRVRRG</sequence>
<evidence type="ECO:0000313" key="1">
    <source>
        <dbReference type="EMBL" id="KAK1941470.1"/>
    </source>
</evidence>
<organism evidence="1 2">
    <name type="scientific">Phytophthora citrophthora</name>
    <dbReference type="NCBI Taxonomy" id="4793"/>
    <lineage>
        <taxon>Eukaryota</taxon>
        <taxon>Sar</taxon>
        <taxon>Stramenopiles</taxon>
        <taxon>Oomycota</taxon>
        <taxon>Peronosporomycetes</taxon>
        <taxon>Peronosporales</taxon>
        <taxon>Peronosporaceae</taxon>
        <taxon>Phytophthora</taxon>
    </lineage>
</organism>
<comment type="caution">
    <text evidence="1">The sequence shown here is derived from an EMBL/GenBank/DDBJ whole genome shotgun (WGS) entry which is preliminary data.</text>
</comment>
<proteinExistence type="predicted"/>
<evidence type="ECO:0000313" key="2">
    <source>
        <dbReference type="Proteomes" id="UP001259832"/>
    </source>
</evidence>
<keyword evidence="2" id="KW-1185">Reference proteome</keyword>
<protein>
    <submittedName>
        <fullName evidence="1">Uncharacterized protein</fullName>
    </submittedName>
</protein>
<name>A0AAD9GMR1_9STRA</name>
<dbReference type="Proteomes" id="UP001259832">
    <property type="component" value="Unassembled WGS sequence"/>
</dbReference>
<reference evidence="1" key="1">
    <citation type="submission" date="2023-08" db="EMBL/GenBank/DDBJ databases">
        <title>Reference Genome Resource for the Citrus Pathogen Phytophthora citrophthora.</title>
        <authorList>
            <person name="Moller H."/>
            <person name="Coetzee B."/>
            <person name="Rose L.J."/>
            <person name="Van Niekerk J.M."/>
        </authorList>
    </citation>
    <scope>NUCLEOTIDE SEQUENCE</scope>
    <source>
        <strain evidence="1">STE-U-9442</strain>
    </source>
</reference>
<dbReference type="EMBL" id="JASMQC010000012">
    <property type="protein sequence ID" value="KAK1941470.1"/>
    <property type="molecule type" value="Genomic_DNA"/>
</dbReference>
<dbReference type="AlphaFoldDB" id="A0AAD9GMR1"/>
<accession>A0AAD9GMR1</accession>